<reference evidence="2" key="1">
    <citation type="submission" date="2017-12" db="EMBL/GenBank/DDBJ databases">
        <authorList>
            <person name="Katneni V.K."/>
            <person name="Shekhar M.S."/>
            <person name="Otta S.K."/>
            <person name="Karthic K."/>
            <person name="Jangam A.K."/>
            <person name="Gopikrishna G."/>
            <person name="Vijayan K.K."/>
        </authorList>
    </citation>
    <scope>NUCLEOTIDE SEQUENCE [LARGE SCALE GENOMIC DNA]</scope>
    <source>
        <strain evidence="2">IN_AP4RU</strain>
    </source>
</reference>
<dbReference type="Pfam" id="PF07056">
    <property type="entry name" value="DUF1335"/>
    <property type="match status" value="1"/>
</dbReference>
<name>A0A2I6SCG8_9VIRU</name>
<evidence type="ECO:0000313" key="2">
    <source>
        <dbReference type="EMBL" id="AUO15254.1"/>
    </source>
</evidence>
<protein>
    <submittedName>
        <fullName evidence="2">WSSV509</fullName>
    </submittedName>
</protein>
<reference evidence="2" key="2">
    <citation type="journal article" date="2018" name="Genome Announc.">
        <title>First Report of a Complete Genome Sequence of White spot syndrome virus from India.</title>
        <authorList>
            <person name="Vinaya Kumar K."/>
            <person name="Shekhar M.S."/>
            <person name="Otta S.K."/>
            <person name="Karthic K."/>
            <person name="Ashok Kumar J."/>
            <person name="Gopikrishna G."/>
            <person name="Vijayan K.K."/>
        </authorList>
    </citation>
    <scope>NUCLEOTIDE SEQUENCE</scope>
    <source>
        <strain evidence="2">IN_AP4RU</strain>
    </source>
</reference>
<accession>A0A2I6SCG8</accession>
<evidence type="ECO:0000259" key="1">
    <source>
        <dbReference type="Pfam" id="PF07056"/>
    </source>
</evidence>
<feature type="domain" description="White spot syndrome virus (WSSV) Orf116/126 C-terminal" evidence="1">
    <location>
        <begin position="1"/>
        <end position="42"/>
    </location>
</feature>
<dbReference type="InterPro" id="IPR009766">
    <property type="entry name" value="WSSV_Orf116/126_C"/>
</dbReference>
<dbReference type="Proteomes" id="UP000267352">
    <property type="component" value="Segment"/>
</dbReference>
<dbReference type="EMBL" id="MG702567">
    <property type="protein sequence ID" value="AUO15254.1"/>
    <property type="molecule type" value="Genomic_DNA"/>
</dbReference>
<proteinExistence type="predicted"/>
<sequence length="48" mass="5361">MIGLGFSADDVMEKLIAIEGNMRKSGLKYTWVPVAEVCHLKNTRVILL</sequence>
<organism evidence="2">
    <name type="scientific">White spot syndrome virus</name>
    <dbReference type="NCBI Taxonomy" id="342409"/>
    <lineage>
        <taxon>Viruses</taxon>
        <taxon>Viruses incertae sedis</taxon>
        <taxon>Naldaviricetes</taxon>
        <taxon>Nimaviridae</taxon>
        <taxon>Whispovirus</taxon>
    </lineage>
</organism>